<keyword evidence="1" id="KW-0732">Signal</keyword>
<keyword evidence="2" id="KW-1015">Disulfide bond</keyword>
<dbReference type="Proteomes" id="UP000828390">
    <property type="component" value="Unassembled WGS sequence"/>
</dbReference>
<gene>
    <name evidence="6" type="ORF">DPMN_144520</name>
</gene>
<name>A0A9D4GF54_DREPO</name>
<feature type="transmembrane region" description="Helical" evidence="4">
    <location>
        <begin position="189"/>
        <end position="216"/>
    </location>
</feature>
<keyword evidence="4" id="KW-1133">Transmembrane helix</keyword>
<dbReference type="InterPro" id="IPR057774">
    <property type="entry name" value="D8C_UMOD/GP2/OIT3-like"/>
</dbReference>
<feature type="compositionally biased region" description="Low complexity" evidence="3">
    <location>
        <begin position="240"/>
        <end position="268"/>
    </location>
</feature>
<dbReference type="AlphaFoldDB" id="A0A9D4GF54"/>
<evidence type="ECO:0000256" key="4">
    <source>
        <dbReference type="SAM" id="Phobius"/>
    </source>
</evidence>
<proteinExistence type="predicted"/>
<reference evidence="6" key="1">
    <citation type="journal article" date="2019" name="bioRxiv">
        <title>The Genome of the Zebra Mussel, Dreissena polymorpha: A Resource for Invasive Species Research.</title>
        <authorList>
            <person name="McCartney M.A."/>
            <person name="Auch B."/>
            <person name="Kono T."/>
            <person name="Mallez S."/>
            <person name="Zhang Y."/>
            <person name="Obille A."/>
            <person name="Becker A."/>
            <person name="Abrahante J.E."/>
            <person name="Garbe J."/>
            <person name="Badalamenti J.P."/>
            <person name="Herman A."/>
            <person name="Mangelson H."/>
            <person name="Liachko I."/>
            <person name="Sullivan S."/>
            <person name="Sone E.D."/>
            <person name="Koren S."/>
            <person name="Silverstein K.A.T."/>
            <person name="Beckman K.B."/>
            <person name="Gohl D.M."/>
        </authorList>
    </citation>
    <scope>NUCLEOTIDE SEQUENCE</scope>
    <source>
        <strain evidence="6">Duluth1</strain>
        <tissue evidence="6">Whole animal</tissue>
    </source>
</reference>
<evidence type="ECO:0000256" key="3">
    <source>
        <dbReference type="SAM" id="MobiDB-lite"/>
    </source>
</evidence>
<comment type="caution">
    <text evidence="6">The sequence shown here is derived from an EMBL/GenBank/DDBJ whole genome shotgun (WGS) entry which is preliminary data.</text>
</comment>
<feature type="region of interest" description="Disordered" evidence="3">
    <location>
        <begin position="240"/>
        <end position="284"/>
    </location>
</feature>
<accession>A0A9D4GF54</accession>
<evidence type="ECO:0000256" key="1">
    <source>
        <dbReference type="ARBA" id="ARBA00022729"/>
    </source>
</evidence>
<keyword evidence="4" id="KW-0472">Membrane</keyword>
<evidence type="ECO:0000313" key="7">
    <source>
        <dbReference type="Proteomes" id="UP000828390"/>
    </source>
</evidence>
<evidence type="ECO:0000259" key="5">
    <source>
        <dbReference type="Pfam" id="PF23283"/>
    </source>
</evidence>
<keyword evidence="4" id="KW-0812">Transmembrane</keyword>
<keyword evidence="7" id="KW-1185">Reference proteome</keyword>
<protein>
    <recommendedName>
        <fullName evidence="5">UMOD/GP2/OIT3-like D8C domain-containing protein</fullName>
    </recommendedName>
</protein>
<evidence type="ECO:0000313" key="6">
    <source>
        <dbReference type="EMBL" id="KAH3815980.1"/>
    </source>
</evidence>
<dbReference type="EMBL" id="JAIWYP010000006">
    <property type="protein sequence ID" value="KAH3815980.1"/>
    <property type="molecule type" value="Genomic_DNA"/>
</dbReference>
<organism evidence="6 7">
    <name type="scientific">Dreissena polymorpha</name>
    <name type="common">Zebra mussel</name>
    <name type="synonym">Mytilus polymorpha</name>
    <dbReference type="NCBI Taxonomy" id="45954"/>
    <lineage>
        <taxon>Eukaryota</taxon>
        <taxon>Metazoa</taxon>
        <taxon>Spiralia</taxon>
        <taxon>Lophotrochozoa</taxon>
        <taxon>Mollusca</taxon>
        <taxon>Bivalvia</taxon>
        <taxon>Autobranchia</taxon>
        <taxon>Heteroconchia</taxon>
        <taxon>Euheterodonta</taxon>
        <taxon>Imparidentia</taxon>
        <taxon>Neoheterodontei</taxon>
        <taxon>Myida</taxon>
        <taxon>Dreissenoidea</taxon>
        <taxon>Dreissenidae</taxon>
        <taxon>Dreissena</taxon>
    </lineage>
</organism>
<sequence length="300" mass="32725">MNELTVLCMENGCFKVLDTVVNFWIYIHGTKSDPCLTSKVLINVGSRNDQCLVTDFPLNERPCDQYLDQDWYRTDDGVIRTKAPVDGNCGADAAAWLKDALPAVSDGVANRTICIREGSNNCEGEFSIEIKNCGLFFVYYLLPIQNIFNCPAAYCFDSSLPCTTSMTTTSTTTTTKTQTGSTSTDENNLTLIVCLAVILPVAVLAVITVLIARVLWKKPVEPTNGKAEENANIQIPYTTTTSTTTTTTPTTTTTTTTTSATTTTTTDTAGKKSPQKEELQGGCSNRLHFHTNPLHFPTRL</sequence>
<reference evidence="6" key="2">
    <citation type="submission" date="2020-11" db="EMBL/GenBank/DDBJ databases">
        <authorList>
            <person name="McCartney M.A."/>
            <person name="Auch B."/>
            <person name="Kono T."/>
            <person name="Mallez S."/>
            <person name="Becker A."/>
            <person name="Gohl D.M."/>
            <person name="Silverstein K.A.T."/>
            <person name="Koren S."/>
            <person name="Bechman K.B."/>
            <person name="Herman A."/>
            <person name="Abrahante J.E."/>
            <person name="Garbe J."/>
        </authorList>
    </citation>
    <scope>NUCLEOTIDE SEQUENCE</scope>
    <source>
        <strain evidence="6">Duluth1</strain>
        <tissue evidence="6">Whole animal</tissue>
    </source>
</reference>
<feature type="domain" description="UMOD/GP2/OIT3-like D8C" evidence="5">
    <location>
        <begin position="85"/>
        <end position="155"/>
    </location>
</feature>
<evidence type="ECO:0000256" key="2">
    <source>
        <dbReference type="ARBA" id="ARBA00023157"/>
    </source>
</evidence>
<dbReference type="Pfam" id="PF23283">
    <property type="entry name" value="D8C_UMOD"/>
    <property type="match status" value="1"/>
</dbReference>